<accession>A0A5J4U997</accession>
<protein>
    <submittedName>
        <fullName evidence="1">Uncharacterized protein</fullName>
    </submittedName>
</protein>
<evidence type="ECO:0000313" key="1">
    <source>
        <dbReference type="EMBL" id="KAA6366461.1"/>
    </source>
</evidence>
<gene>
    <name evidence="1" type="ORF">EZS28_038012</name>
</gene>
<feature type="non-terminal residue" evidence="1">
    <location>
        <position position="31"/>
    </location>
</feature>
<dbReference type="Proteomes" id="UP000324800">
    <property type="component" value="Unassembled WGS sequence"/>
</dbReference>
<comment type="caution">
    <text evidence="1">The sequence shown here is derived from an EMBL/GenBank/DDBJ whole genome shotgun (WGS) entry which is preliminary data.</text>
</comment>
<name>A0A5J4U997_9EUKA</name>
<proteinExistence type="predicted"/>
<sequence length="31" mass="3329">MQETTFRPDEASQFGQSPAADVATAIPHLIV</sequence>
<reference evidence="1 2" key="1">
    <citation type="submission" date="2019-03" db="EMBL/GenBank/DDBJ databases">
        <title>Single cell metagenomics reveals metabolic interactions within the superorganism composed of flagellate Streblomastix strix and complex community of Bacteroidetes bacteria on its surface.</title>
        <authorList>
            <person name="Treitli S.C."/>
            <person name="Kolisko M."/>
            <person name="Husnik F."/>
            <person name="Keeling P."/>
            <person name="Hampl V."/>
        </authorList>
    </citation>
    <scope>NUCLEOTIDE SEQUENCE [LARGE SCALE GENOMIC DNA]</scope>
    <source>
        <strain evidence="1">ST1C</strain>
    </source>
</reference>
<dbReference type="EMBL" id="SNRW01019359">
    <property type="protein sequence ID" value="KAA6366461.1"/>
    <property type="molecule type" value="Genomic_DNA"/>
</dbReference>
<dbReference type="AlphaFoldDB" id="A0A5J4U997"/>
<evidence type="ECO:0000313" key="2">
    <source>
        <dbReference type="Proteomes" id="UP000324800"/>
    </source>
</evidence>
<organism evidence="1 2">
    <name type="scientific">Streblomastix strix</name>
    <dbReference type="NCBI Taxonomy" id="222440"/>
    <lineage>
        <taxon>Eukaryota</taxon>
        <taxon>Metamonada</taxon>
        <taxon>Preaxostyla</taxon>
        <taxon>Oxymonadida</taxon>
        <taxon>Streblomastigidae</taxon>
        <taxon>Streblomastix</taxon>
    </lineage>
</organism>